<sequence length="367" mass="40944">MKNKLCFFRSPVLLQQSIFLCFLLWSSTAYSQCTNPDVLLSEDFESNPVAGANTGVIYGGGSSNHNSAYILSGTRFGWFNVVNGIGNVDVYDRAVSGLCVDSMVQVSFWSRQSFGTTNVTFNMIDDAGNILATSTVSLTSFYQQYTFNFVATTPGMRFVIHCNSTGGNGVDIVMEDLLITHCCTYLLPIQVRQFNAACLKSKVELTWEIEQRDGNNDVRIERSKDGFSFEEVGRAEPREVQNNIATYRWVDDSPLPAMAYYRLVMTNLDGSLSYSSIIATYCESVDVVTISPNPFKDIFTIQFPFEASYPSNIEVLDYTGRKVYEVIIKDKTQFVEILLGNQYPAGTYFVKVSNASASSTHRIVKAK</sequence>
<gene>
    <name evidence="3" type="ORF">AsAng_0009890</name>
</gene>
<proteinExistence type="predicted"/>
<name>A0A916DPQ7_9BACT</name>
<evidence type="ECO:0000313" key="3">
    <source>
        <dbReference type="EMBL" id="BDS10281.1"/>
    </source>
</evidence>
<evidence type="ECO:0000259" key="2">
    <source>
        <dbReference type="Pfam" id="PF18962"/>
    </source>
</evidence>
<protein>
    <submittedName>
        <fullName evidence="3">T9SS type A sorting domain-containing protein</fullName>
    </submittedName>
</protein>
<reference evidence="3" key="1">
    <citation type="submission" date="2022-09" db="EMBL/GenBank/DDBJ databases">
        <title>Aureispira anguillicida sp. nov., isolated from Leptocephalus of Japanese eel Anguilla japonica.</title>
        <authorList>
            <person name="Yuasa K."/>
            <person name="Mekata T."/>
            <person name="Ikunari K."/>
        </authorList>
    </citation>
    <scope>NUCLEOTIDE SEQUENCE</scope>
    <source>
        <strain evidence="3">EL160426</strain>
    </source>
</reference>
<evidence type="ECO:0000313" key="4">
    <source>
        <dbReference type="Proteomes" id="UP001060919"/>
    </source>
</evidence>
<dbReference type="AlphaFoldDB" id="A0A916DPQ7"/>
<feature type="chain" id="PRO_5037689068" evidence="1">
    <location>
        <begin position="32"/>
        <end position="367"/>
    </location>
</feature>
<dbReference type="InterPro" id="IPR026444">
    <property type="entry name" value="Secre_tail"/>
</dbReference>
<dbReference type="Proteomes" id="UP001060919">
    <property type="component" value="Chromosome"/>
</dbReference>
<accession>A0A916DPQ7</accession>
<dbReference type="KEGG" id="aup:AsAng_0009890"/>
<dbReference type="NCBIfam" id="TIGR04183">
    <property type="entry name" value="Por_Secre_tail"/>
    <property type="match status" value="1"/>
</dbReference>
<dbReference type="Gene3D" id="2.60.120.260">
    <property type="entry name" value="Galactose-binding domain-like"/>
    <property type="match status" value="1"/>
</dbReference>
<dbReference type="Pfam" id="PF18962">
    <property type="entry name" value="Por_Secre_tail"/>
    <property type="match status" value="1"/>
</dbReference>
<feature type="domain" description="Secretion system C-terminal sorting" evidence="2">
    <location>
        <begin position="290"/>
        <end position="364"/>
    </location>
</feature>
<keyword evidence="1" id="KW-0732">Signal</keyword>
<feature type="signal peptide" evidence="1">
    <location>
        <begin position="1"/>
        <end position="31"/>
    </location>
</feature>
<evidence type="ECO:0000256" key="1">
    <source>
        <dbReference type="SAM" id="SignalP"/>
    </source>
</evidence>
<organism evidence="3 4">
    <name type="scientific">Aureispira anguillae</name>
    <dbReference type="NCBI Taxonomy" id="2864201"/>
    <lineage>
        <taxon>Bacteria</taxon>
        <taxon>Pseudomonadati</taxon>
        <taxon>Bacteroidota</taxon>
        <taxon>Saprospiria</taxon>
        <taxon>Saprospirales</taxon>
        <taxon>Saprospiraceae</taxon>
        <taxon>Aureispira</taxon>
    </lineage>
</organism>
<dbReference type="EMBL" id="AP026867">
    <property type="protein sequence ID" value="BDS10281.1"/>
    <property type="molecule type" value="Genomic_DNA"/>
</dbReference>
<keyword evidence="4" id="KW-1185">Reference proteome</keyword>
<dbReference type="RefSeq" id="WP_264791606.1">
    <property type="nucleotide sequence ID" value="NZ_AP026867.1"/>
</dbReference>